<proteinExistence type="predicted"/>
<keyword evidence="8" id="KW-0560">Oxidoreductase</keyword>
<protein>
    <submittedName>
        <fullName evidence="12">FAD-dependent oxidoreductase</fullName>
    </submittedName>
    <submittedName>
        <fullName evidence="11">Kynurenine 3-monooxygenase</fullName>
    </submittedName>
</protein>
<keyword evidence="1" id="KW-0963">Cytoplasm</keyword>
<evidence type="ECO:0000313" key="11">
    <source>
        <dbReference type="EMBL" id="AKN88861.1"/>
    </source>
</evidence>
<evidence type="ECO:0000256" key="5">
    <source>
        <dbReference type="ARBA" id="ARBA00022691"/>
    </source>
</evidence>
<evidence type="ECO:0000313" key="13">
    <source>
        <dbReference type="Proteomes" id="UP000035930"/>
    </source>
</evidence>
<keyword evidence="7" id="KW-0274">FAD</keyword>
<dbReference type="InterPro" id="IPR036188">
    <property type="entry name" value="FAD/NAD-bd_sf"/>
</dbReference>
<sequence length="402" mass="45729">MVRNKKIAIVGAGLAGCSLAYELSRILNFDITLFDKNSDIAIEASGNFAGILEPYLTSDNNFSDQFHTLGYSILLEFINQYRNDIEICNQGVLQILSDEKELNRYQKIFTKREIGDDLARLISPQELSELLGKNTSNKAVYYPNALSVVPKSICQLWLKLSTAKLKLDNELLDIKKLENNTWQLAFNNFTEDFDIVVFVGGYPLFKNISLLQNIPVYPSQGQLTVIKRCFNITNNIMDKGYIIPNYKDNLQVIGATFRDNNDTSGDIRQEDNNFNINQIKQIFDDKNYNVEIVNSRVATRCVTSDHLPLVGRLTDYDSFEQVFYKPLSKGYPKSKMPKIEYQEGLYVSSGFGSKGLCSSLLAALIITAYITNQNQKYSDKLLEALAIERFWTRSFKKGIKFS</sequence>
<dbReference type="Gene3D" id="3.30.9.10">
    <property type="entry name" value="D-Amino Acid Oxidase, subunit A, domain 2"/>
    <property type="match status" value="1"/>
</dbReference>
<evidence type="ECO:0000256" key="3">
    <source>
        <dbReference type="ARBA" id="ARBA00022630"/>
    </source>
</evidence>
<keyword evidence="9" id="KW-0511">Multifunctional enzyme</keyword>
<keyword evidence="2" id="KW-0489">Methyltransferase</keyword>
<dbReference type="EMBL" id="QPQM01000025">
    <property type="protein sequence ID" value="NIY57297.1"/>
    <property type="molecule type" value="Genomic_DNA"/>
</dbReference>
<evidence type="ECO:0000313" key="14">
    <source>
        <dbReference type="Proteomes" id="UP000774689"/>
    </source>
</evidence>
<keyword evidence="6" id="KW-0819">tRNA processing</keyword>
<reference evidence="13" key="1">
    <citation type="submission" date="2015-02" db="EMBL/GenBank/DDBJ databases">
        <title>Complete genome sequence of Francisella noatunensis subsp. orientalis FNO190 isolated from farm-raised Nile tilapia in Brazil.</title>
        <authorList>
            <person name="Figueiredo H.C.P."/>
            <person name="Leal C.A.G."/>
            <person name="Pereira F.L."/>
            <person name="Soares S.C."/>
            <person name="Goncalves L.A."/>
            <person name="Dorella F.A."/>
            <person name="Carvalho A.F."/>
            <person name="Azevedo V.A.C."/>
        </authorList>
    </citation>
    <scope>NUCLEOTIDE SEQUENCE [LARGE SCALE GENOMIC DNA]</scope>
    <source>
        <strain evidence="13">FNO190</strain>
    </source>
</reference>
<keyword evidence="5" id="KW-0949">S-adenosyl-L-methionine</keyword>
<keyword evidence="13" id="KW-1185">Reference proteome</keyword>
<dbReference type="GeneID" id="45433289"/>
<dbReference type="GO" id="GO:0016645">
    <property type="term" value="F:oxidoreductase activity, acting on the CH-NH group of donors"/>
    <property type="evidence" value="ECO:0007669"/>
    <property type="project" value="InterPro"/>
</dbReference>
<dbReference type="Pfam" id="PF01266">
    <property type="entry name" value="DAO"/>
    <property type="match status" value="1"/>
</dbReference>
<evidence type="ECO:0000256" key="1">
    <source>
        <dbReference type="ARBA" id="ARBA00022490"/>
    </source>
</evidence>
<accession>A0AAP6XB01</accession>
<evidence type="ECO:0000256" key="4">
    <source>
        <dbReference type="ARBA" id="ARBA00022679"/>
    </source>
</evidence>
<evidence type="ECO:0000256" key="2">
    <source>
        <dbReference type="ARBA" id="ARBA00022603"/>
    </source>
</evidence>
<dbReference type="SUPFAM" id="SSF51905">
    <property type="entry name" value="FAD/NAD(P)-binding domain"/>
    <property type="match status" value="1"/>
</dbReference>
<dbReference type="GO" id="GO:0005737">
    <property type="term" value="C:cytoplasm"/>
    <property type="evidence" value="ECO:0007669"/>
    <property type="project" value="TreeGrafter"/>
</dbReference>
<dbReference type="NCBIfam" id="TIGR03197">
    <property type="entry name" value="MnmC_Cterm"/>
    <property type="match status" value="1"/>
</dbReference>
<evidence type="ECO:0000256" key="9">
    <source>
        <dbReference type="ARBA" id="ARBA00023268"/>
    </source>
</evidence>
<name>A0AAP6XB01_9GAMM</name>
<reference evidence="11" key="2">
    <citation type="submission" date="2017-08" db="EMBL/GenBank/DDBJ databases">
        <title>Complete Genome Sequence of Francisella noatunensis subsp. orientalis strain FNO190.</title>
        <authorList>
            <person name="Pereira F.L."/>
            <person name="Goncalves L.A."/>
            <person name="Guilherme T.C."/>
            <person name="Soares S.C."/>
            <person name="Dorella F.A."/>
            <person name="Carvalho A.F."/>
            <person name="Leibowitz M.P."/>
            <person name="Leal C.A.G."/>
            <person name="Azevedo V.A.C."/>
            <person name="Figueiredo H.C.P."/>
        </authorList>
    </citation>
    <scope>NUCLEOTIDE SEQUENCE</scope>
    <source>
        <strain evidence="11">FNO190</strain>
    </source>
</reference>
<organism evidence="12 14">
    <name type="scientific">Francisella orientalis</name>
    <dbReference type="NCBI Taxonomy" id="299583"/>
    <lineage>
        <taxon>Bacteria</taxon>
        <taxon>Pseudomonadati</taxon>
        <taxon>Pseudomonadota</taxon>
        <taxon>Gammaproteobacteria</taxon>
        <taxon>Thiotrichales</taxon>
        <taxon>Francisellaceae</taxon>
        <taxon>Francisella</taxon>
    </lineage>
</organism>
<dbReference type="AlphaFoldDB" id="A0AAP6XB01"/>
<keyword evidence="3" id="KW-0285">Flavoprotein</keyword>
<dbReference type="PANTHER" id="PTHR13847:SF283">
    <property type="entry name" value="TRNA 5-METHYLAMINOMETHYL-2-THIOURIDINE BIOSYNTHESIS BIFUNCTIONAL PROTEIN MNMC"/>
    <property type="match status" value="1"/>
</dbReference>
<evidence type="ECO:0000256" key="6">
    <source>
        <dbReference type="ARBA" id="ARBA00022694"/>
    </source>
</evidence>
<evidence type="ECO:0000313" key="12">
    <source>
        <dbReference type="EMBL" id="NIY57297.1"/>
    </source>
</evidence>
<evidence type="ECO:0000259" key="10">
    <source>
        <dbReference type="Pfam" id="PF01266"/>
    </source>
</evidence>
<dbReference type="InterPro" id="IPR017610">
    <property type="entry name" value="tRNA_S-uridine_synth_MnmC_C"/>
</dbReference>
<dbReference type="GO" id="GO:0008168">
    <property type="term" value="F:methyltransferase activity"/>
    <property type="evidence" value="ECO:0007669"/>
    <property type="project" value="UniProtKB-KW"/>
</dbReference>
<feature type="domain" description="FAD dependent oxidoreductase" evidence="10">
    <location>
        <begin position="6"/>
        <end position="367"/>
    </location>
</feature>
<evidence type="ECO:0000256" key="7">
    <source>
        <dbReference type="ARBA" id="ARBA00022827"/>
    </source>
</evidence>
<dbReference type="EMBL" id="CP011923">
    <property type="protein sequence ID" value="AKN88861.1"/>
    <property type="molecule type" value="Genomic_DNA"/>
</dbReference>
<dbReference type="PROSITE" id="PS51257">
    <property type="entry name" value="PROKAR_LIPOPROTEIN"/>
    <property type="match status" value="1"/>
</dbReference>
<dbReference type="Proteomes" id="UP000035930">
    <property type="component" value="Chromosome"/>
</dbReference>
<dbReference type="GO" id="GO:0008033">
    <property type="term" value="P:tRNA processing"/>
    <property type="evidence" value="ECO:0007669"/>
    <property type="project" value="UniProtKB-KW"/>
</dbReference>
<dbReference type="Proteomes" id="UP000774689">
    <property type="component" value="Unassembled WGS sequence"/>
</dbReference>
<dbReference type="PANTHER" id="PTHR13847">
    <property type="entry name" value="SARCOSINE DEHYDROGENASE-RELATED"/>
    <property type="match status" value="1"/>
</dbReference>
<dbReference type="GO" id="GO:0032259">
    <property type="term" value="P:methylation"/>
    <property type="evidence" value="ECO:0007669"/>
    <property type="project" value="UniProtKB-KW"/>
</dbReference>
<dbReference type="Gene3D" id="3.50.50.60">
    <property type="entry name" value="FAD/NAD(P)-binding domain"/>
    <property type="match status" value="1"/>
</dbReference>
<evidence type="ECO:0000256" key="8">
    <source>
        <dbReference type="ARBA" id="ARBA00023002"/>
    </source>
</evidence>
<reference evidence="12" key="3">
    <citation type="journal article" date="2020" name="Int. J. Syst. Evol. Microbiol.">
        <title>Reclassification of Francisella noatunensis subsp. orientalis Ottem et al. 2009 as Francisella orientalis sp. nov., Francisella noatunensis subsp. chilensis subsp. nov. and emended description of Francisella noatunensis.</title>
        <authorList>
            <person name="Ramirez-Paredes J.G."/>
            <person name="Larsson P."/>
            <person name="Thompson K.D."/>
            <person name="Penman D.J."/>
            <person name="Busse H.J."/>
            <person name="Ohrman C."/>
            <person name="Sjodin A."/>
            <person name="Soto E."/>
            <person name="Richards R.H."/>
            <person name="Adams A."/>
            <person name="Colquhoun D.J."/>
        </authorList>
    </citation>
    <scope>NUCLEOTIDE SEQUENCE</scope>
    <source>
        <strain evidence="12">LADL-07285A</strain>
    </source>
</reference>
<keyword evidence="4" id="KW-0808">Transferase</keyword>
<gene>
    <name evidence="12" type="ORF">CHQ83_09095</name>
    <name evidence="11" type="ORF">FNO190_1179</name>
</gene>
<dbReference type="RefSeq" id="WP_014715568.1">
    <property type="nucleotide sequence ID" value="NZ_CP011923.2"/>
</dbReference>
<dbReference type="InterPro" id="IPR006076">
    <property type="entry name" value="FAD-dep_OxRdtase"/>
</dbReference>